<evidence type="ECO:0000313" key="2">
    <source>
        <dbReference type="Proteomes" id="UP000824209"/>
    </source>
</evidence>
<accession>A0A9D2M126</accession>
<dbReference type="Proteomes" id="UP000824209">
    <property type="component" value="Unassembled WGS sequence"/>
</dbReference>
<gene>
    <name evidence="1" type="ORF">H9943_00500</name>
</gene>
<reference evidence="1" key="2">
    <citation type="submission" date="2021-04" db="EMBL/GenBank/DDBJ databases">
        <authorList>
            <person name="Gilroy R."/>
        </authorList>
    </citation>
    <scope>NUCLEOTIDE SEQUENCE</scope>
    <source>
        <strain evidence="1">ChiBcec8-14828</strain>
    </source>
</reference>
<reference evidence="1" key="1">
    <citation type="journal article" date="2021" name="PeerJ">
        <title>Extensive microbial diversity within the chicken gut microbiome revealed by metagenomics and culture.</title>
        <authorList>
            <person name="Gilroy R."/>
            <person name="Ravi A."/>
            <person name="Getino M."/>
            <person name="Pursley I."/>
            <person name="Horton D.L."/>
            <person name="Alikhan N.F."/>
            <person name="Baker D."/>
            <person name="Gharbi K."/>
            <person name="Hall N."/>
            <person name="Watson M."/>
            <person name="Adriaenssens E.M."/>
            <person name="Foster-Nyarko E."/>
            <person name="Jarju S."/>
            <person name="Secka A."/>
            <person name="Antonio M."/>
            <person name="Oren A."/>
            <person name="Chaudhuri R.R."/>
            <person name="La Ragione R."/>
            <person name="Hildebrand F."/>
            <person name="Pallen M.J."/>
        </authorList>
    </citation>
    <scope>NUCLEOTIDE SEQUENCE</scope>
    <source>
        <strain evidence="1">ChiBcec8-14828</strain>
    </source>
</reference>
<dbReference type="AlphaFoldDB" id="A0A9D2M126"/>
<proteinExistence type="predicted"/>
<comment type="caution">
    <text evidence="1">The sequence shown here is derived from an EMBL/GenBank/DDBJ whole genome shotgun (WGS) entry which is preliminary data.</text>
</comment>
<name>A0A9D2M126_9FIRM</name>
<organism evidence="1 2">
    <name type="scientific">Candidatus Ruthenibacterium avium</name>
    <dbReference type="NCBI Taxonomy" id="2838751"/>
    <lineage>
        <taxon>Bacteria</taxon>
        <taxon>Bacillati</taxon>
        <taxon>Bacillota</taxon>
        <taxon>Clostridia</taxon>
        <taxon>Eubacteriales</taxon>
        <taxon>Oscillospiraceae</taxon>
        <taxon>Ruthenibacterium</taxon>
    </lineage>
</organism>
<dbReference type="EMBL" id="DWYA01000006">
    <property type="protein sequence ID" value="HJB38859.1"/>
    <property type="molecule type" value="Genomic_DNA"/>
</dbReference>
<protein>
    <submittedName>
        <fullName evidence="1">Uncharacterized protein</fullName>
    </submittedName>
</protein>
<evidence type="ECO:0000313" key="1">
    <source>
        <dbReference type="EMBL" id="HJB38859.1"/>
    </source>
</evidence>
<sequence length="189" mass="21381">MTWKKKAFSIVLFLIAAILTARIFMVNLQWPAASRIEIPTGEKFSLDGLALSVESSSIMSPEEIYAFCKIDKEQATRLMLEQMIAQGWQAKILCITLSAANETDHTIAFHTGNLMAECGPWSNGLDFALFEMVNHSTGTVEIAPSESKEIHLFYDLYDQHFTPYDWKNIDHQPFALTISLYPEKILLCV</sequence>